<dbReference type="EMBL" id="LOSH02000004">
    <property type="protein sequence ID" value="PNM68023.1"/>
    <property type="molecule type" value="Genomic_DNA"/>
</dbReference>
<feature type="transmembrane region" description="Helical" evidence="6">
    <location>
        <begin position="104"/>
        <end position="130"/>
    </location>
</feature>
<evidence type="ECO:0000256" key="6">
    <source>
        <dbReference type="SAM" id="Phobius"/>
    </source>
</evidence>
<organism evidence="7 8">
    <name type="scientific">Vibrio vulnificus</name>
    <dbReference type="NCBI Taxonomy" id="672"/>
    <lineage>
        <taxon>Bacteria</taxon>
        <taxon>Pseudomonadati</taxon>
        <taxon>Pseudomonadota</taxon>
        <taxon>Gammaproteobacteria</taxon>
        <taxon>Vibrionales</taxon>
        <taxon>Vibrionaceae</taxon>
        <taxon>Vibrio</taxon>
    </lineage>
</organism>
<gene>
    <name evidence="7" type="ORF">AL548_018230</name>
</gene>
<evidence type="ECO:0000313" key="8">
    <source>
        <dbReference type="Proteomes" id="UP000054370"/>
    </source>
</evidence>
<dbReference type="Proteomes" id="UP000054370">
    <property type="component" value="Unassembled WGS sequence"/>
</dbReference>
<keyword evidence="3 6" id="KW-0812">Transmembrane</keyword>
<dbReference type="PANTHER" id="PTHR33931:SF5">
    <property type="entry name" value="UPF0299 MEMBRANE PROTEIN YOHJ"/>
    <property type="match status" value="1"/>
</dbReference>
<name>A0ABX4WX94_VIBVL</name>
<keyword evidence="5 6" id="KW-0472">Membrane</keyword>
<comment type="subcellular location">
    <subcellularLocation>
        <location evidence="1">Cell membrane</location>
        <topology evidence="1">Multi-pass membrane protein</topology>
    </subcellularLocation>
</comment>
<protein>
    <submittedName>
        <fullName evidence="7">Uncharacterized protein</fullName>
    </submittedName>
</protein>
<evidence type="ECO:0000313" key="7">
    <source>
        <dbReference type="EMBL" id="PNM68023.1"/>
    </source>
</evidence>
<keyword evidence="8" id="KW-1185">Reference proteome</keyword>
<reference evidence="7" key="1">
    <citation type="submission" date="2017-12" db="EMBL/GenBank/DDBJ databases">
        <title>FDA dAtabase for Regulatory Grade micrObial Sequences (FDA-ARGOS): Supporting development and validation of Infectious Disease Dx tests.</title>
        <authorList>
            <person name="Hoffmann M."/>
            <person name="Allard M."/>
            <person name="Evans P."/>
            <person name="Brown E."/>
            <person name="Tallon L.J."/>
            <person name="Sadzewicz L."/>
            <person name="Sengamalay N."/>
            <person name="Ott S."/>
            <person name="Godinez A."/>
            <person name="Nagaraj S."/>
            <person name="Vavikolanu K."/>
            <person name="Aluvathingal J."/>
            <person name="Nadendla S."/>
            <person name="Hobson J."/>
            <person name="Sichtig H."/>
        </authorList>
    </citation>
    <scope>NUCLEOTIDE SEQUENCE [LARGE SCALE GENOMIC DNA]</scope>
    <source>
        <strain evidence="7">FDAARGOS_118</strain>
    </source>
</reference>
<feature type="transmembrane region" description="Helical" evidence="6">
    <location>
        <begin position="23"/>
        <end position="46"/>
    </location>
</feature>
<comment type="caution">
    <text evidence="7">The sequence shown here is derived from an EMBL/GenBank/DDBJ whole genome shotgun (WGS) entry which is preliminary data.</text>
</comment>
<evidence type="ECO:0000256" key="4">
    <source>
        <dbReference type="ARBA" id="ARBA00022989"/>
    </source>
</evidence>
<evidence type="ECO:0000256" key="3">
    <source>
        <dbReference type="ARBA" id="ARBA00022692"/>
    </source>
</evidence>
<feature type="transmembrane region" description="Helical" evidence="6">
    <location>
        <begin position="52"/>
        <end position="70"/>
    </location>
</feature>
<evidence type="ECO:0000256" key="5">
    <source>
        <dbReference type="ARBA" id="ARBA00023136"/>
    </source>
</evidence>
<dbReference type="Pfam" id="PF03788">
    <property type="entry name" value="LrgA"/>
    <property type="match status" value="1"/>
</dbReference>
<evidence type="ECO:0000256" key="2">
    <source>
        <dbReference type="ARBA" id="ARBA00022475"/>
    </source>
</evidence>
<evidence type="ECO:0000256" key="1">
    <source>
        <dbReference type="ARBA" id="ARBA00004651"/>
    </source>
</evidence>
<keyword evidence="2" id="KW-1003">Cell membrane</keyword>
<keyword evidence="4 6" id="KW-1133">Transmembrane helix</keyword>
<proteinExistence type="predicted"/>
<feature type="transmembrane region" description="Helical" evidence="6">
    <location>
        <begin position="82"/>
        <end position="98"/>
    </location>
</feature>
<dbReference type="PANTHER" id="PTHR33931">
    <property type="entry name" value="HOLIN-LIKE PROTEIN CIDA-RELATED"/>
    <property type="match status" value="1"/>
</dbReference>
<dbReference type="InterPro" id="IPR005538">
    <property type="entry name" value="LrgA/CidA"/>
</dbReference>
<sequence>MPGAKRSHIKNDSQTMKFSLKDLFGLVVSFGLIFLALTIGSCIQHWTGTSVPGSVIGMLVLFLSMAIGIVKVEWVKPGASLMIRYMILLFVPISVGLMEHFDMLIANALPIIAAAIGGSLIVLVSLGWLLQRILGEEA</sequence>
<accession>A0ABX4WX94</accession>